<evidence type="ECO:0000313" key="3">
    <source>
        <dbReference type="Proteomes" id="UP000076128"/>
    </source>
</evidence>
<dbReference type="AlphaFoldDB" id="A0A159Z8X5"/>
<evidence type="ECO:0000256" key="1">
    <source>
        <dbReference type="SAM" id="MobiDB-lite"/>
    </source>
</evidence>
<geneLocation type="plasmid" evidence="3">
    <name>cai42_Plasmida</name>
</geneLocation>
<feature type="region of interest" description="Disordered" evidence="1">
    <location>
        <begin position="83"/>
        <end position="105"/>
    </location>
</feature>
<name>A0A159Z8X5_9RHOB</name>
<proteinExistence type="predicted"/>
<accession>A0A159Z8X5</accession>
<protein>
    <submittedName>
        <fullName evidence="2">Integrase catalytic subunit</fullName>
    </submittedName>
</protein>
<evidence type="ECO:0000313" key="2">
    <source>
        <dbReference type="EMBL" id="AMY72015.1"/>
    </source>
</evidence>
<dbReference type="PATRIC" id="fig|1335048.3.peg.4986"/>
<sequence length="105" mass="11221">MRAKPQAIANLTYRDALFPRTEYRRCWDALTAAGPLRQACRIMVGLLWLAHDQTCEAELAAALSAILARGELPVLGNCAPASRGPKAMVGPMSRSASPLPAATMT</sequence>
<keyword evidence="2" id="KW-0614">Plasmid</keyword>
<keyword evidence="3" id="KW-1185">Reference proteome</keyword>
<dbReference type="KEGG" id="daa:AKL17_1p0014"/>
<dbReference type="Proteomes" id="UP000076128">
    <property type="component" value="Plasmid pcai42A"/>
</dbReference>
<gene>
    <name evidence="2" type="ORF">AKL17_1p0014</name>
</gene>
<dbReference type="EMBL" id="CP012662">
    <property type="protein sequence ID" value="AMY72015.1"/>
    <property type="molecule type" value="Genomic_DNA"/>
</dbReference>
<organism evidence="2 3">
    <name type="scientific">Frigidibacter mobilis</name>
    <dbReference type="NCBI Taxonomy" id="1335048"/>
    <lineage>
        <taxon>Bacteria</taxon>
        <taxon>Pseudomonadati</taxon>
        <taxon>Pseudomonadota</taxon>
        <taxon>Alphaproteobacteria</taxon>
        <taxon>Rhodobacterales</taxon>
        <taxon>Paracoccaceae</taxon>
        <taxon>Frigidibacter</taxon>
    </lineage>
</organism>
<reference evidence="2 3" key="1">
    <citation type="submission" date="2015-09" db="EMBL/GenBank/DDBJ databases">
        <title>Complete genome sequence of Defluviimonas alba cai42t isolated from an oilfield in Xinjiang.</title>
        <authorList>
            <person name="Geng S."/>
            <person name="Pan X."/>
            <person name="Wu X."/>
        </authorList>
    </citation>
    <scope>NUCLEOTIDE SEQUENCE [LARGE SCALE GENOMIC DNA]</scope>
    <source>
        <strain evidence="3">cai42</strain>
        <plasmid evidence="3">cai42_Plasmida</plasmid>
    </source>
</reference>